<gene>
    <name evidence="1" type="ORF">CL943_00595</name>
</gene>
<name>A0A2D6M040_9ARCH</name>
<dbReference type="Proteomes" id="UP000226592">
    <property type="component" value="Unassembled WGS sequence"/>
</dbReference>
<sequence>MPVREARWRKRLQNQKPQFVLAGAIHLPTLKRMIPYRAAVDLSGRTLMERARGRIKPELTRLRYRAIKAKRKRRAKKLRKTLKHARK</sequence>
<protein>
    <submittedName>
        <fullName evidence="1">Uncharacterized protein</fullName>
    </submittedName>
</protein>
<reference evidence="2" key="1">
    <citation type="submission" date="2017-09" db="EMBL/GenBank/DDBJ databases">
        <title>The Reconstruction of 2,631 Draft Metagenome-Assembled Genomes from the Global Oceans.</title>
        <authorList>
            <person name="Tully B.J."/>
            <person name="Graham E.D."/>
            <person name="Heidelberg J.F."/>
        </authorList>
    </citation>
    <scope>NUCLEOTIDE SEQUENCE [LARGE SCALE GENOMIC DNA]</scope>
</reference>
<dbReference type="AlphaFoldDB" id="A0A2D6M040"/>
<evidence type="ECO:0000313" key="1">
    <source>
        <dbReference type="EMBL" id="MAG21790.1"/>
    </source>
</evidence>
<organism evidence="1 2">
    <name type="scientific">Candidatus Iainarchaeum sp</name>
    <dbReference type="NCBI Taxonomy" id="3101447"/>
    <lineage>
        <taxon>Archaea</taxon>
        <taxon>Candidatus Iainarchaeota</taxon>
        <taxon>Candidatus Iainarchaeia</taxon>
        <taxon>Candidatus Iainarchaeales</taxon>
        <taxon>Candidatus Iainarchaeaceae</taxon>
        <taxon>Candidatus Iainarchaeum</taxon>
    </lineage>
</organism>
<accession>A0A2D6M040</accession>
<proteinExistence type="predicted"/>
<evidence type="ECO:0000313" key="2">
    <source>
        <dbReference type="Proteomes" id="UP000226592"/>
    </source>
</evidence>
<dbReference type="EMBL" id="NZBU01000002">
    <property type="protein sequence ID" value="MAG21790.1"/>
    <property type="molecule type" value="Genomic_DNA"/>
</dbReference>
<comment type="caution">
    <text evidence="1">The sequence shown here is derived from an EMBL/GenBank/DDBJ whole genome shotgun (WGS) entry which is preliminary data.</text>
</comment>